<sequence length="412" mass="46362">MTAEPTTRLPADFDPTDPDLIEQGLPHEQWALLRRTAPVHWVEQADPGARAGFFGTGYWAASRHEEVAAISRNSTDWSTAENGVIVRFAPEMTREEVEAQNLMMINHDDPEHALMRRIVSRGFTPRAIAQLEEKLRERSKVIIAEAVERGSGDFVRDIAAELPLQAIADLLGVPQEDRAKLFDWSNQMMSYDDPEVPGDAPTASVEILMYFDALANDRRANPRDDIVTKLITAQDGEALTNDQFGFFVILLTVAGNETTRNAISHGLNAFMDNRDQWELWKRERPQTMVDEVIRWATPITVFQRTALRDLELGGQQIRKGDRVGMFYASANFDDEVFTDPFTFDITRSPNPHVAFGGHGAHYCIGANLARMEVGVIFDVLADLAPDLRKVAEPRRLRSGWLNAIKELGVCYR</sequence>
<dbReference type="Pfam" id="PF00067">
    <property type="entry name" value="p450"/>
    <property type="match status" value="1"/>
</dbReference>
<organism evidence="2 3">
    <name type="scientific">Nocardioides marmoribigeumensis</name>
    <dbReference type="NCBI Taxonomy" id="433649"/>
    <lineage>
        <taxon>Bacteria</taxon>
        <taxon>Bacillati</taxon>
        <taxon>Actinomycetota</taxon>
        <taxon>Actinomycetes</taxon>
        <taxon>Propionibacteriales</taxon>
        <taxon>Nocardioidaceae</taxon>
        <taxon>Nocardioides</taxon>
    </lineage>
</organism>
<dbReference type="EC" id="1.14.15.29" evidence="2"/>
<reference evidence="2 3" key="1">
    <citation type="submission" date="2023-07" db="EMBL/GenBank/DDBJ databases">
        <title>Sequencing the genomes of 1000 actinobacteria strains.</title>
        <authorList>
            <person name="Klenk H.-P."/>
        </authorList>
    </citation>
    <scope>NUCLEOTIDE SEQUENCE [LARGE SCALE GENOMIC DNA]</scope>
    <source>
        <strain evidence="2 3">DSM 19426</strain>
    </source>
</reference>
<dbReference type="Gene3D" id="1.10.630.10">
    <property type="entry name" value="Cytochrome P450"/>
    <property type="match status" value="1"/>
</dbReference>
<evidence type="ECO:0000313" key="2">
    <source>
        <dbReference type="EMBL" id="MDR7362869.1"/>
    </source>
</evidence>
<dbReference type="GO" id="GO:0036199">
    <property type="term" value="F:cholest-4-en-3-one 26-monooxygenase activity"/>
    <property type="evidence" value="ECO:0007669"/>
    <property type="project" value="UniProtKB-EC"/>
</dbReference>
<name>A0ABU2BX14_9ACTN</name>
<comment type="caution">
    <text evidence="2">The sequence shown here is derived from an EMBL/GenBank/DDBJ whole genome shotgun (WGS) entry which is preliminary data.</text>
</comment>
<dbReference type="RefSeq" id="WP_310302440.1">
    <property type="nucleotide sequence ID" value="NZ_BAAAPS010000013.1"/>
</dbReference>
<dbReference type="InterPro" id="IPR036396">
    <property type="entry name" value="Cyt_P450_sf"/>
</dbReference>
<protein>
    <submittedName>
        <fullName evidence="2">Cholest-4-en-3-one 26-monooxygenase</fullName>
        <ecNumber evidence="2">1.14.15.29</ecNumber>
    </submittedName>
</protein>
<accession>A0ABU2BX14</accession>
<evidence type="ECO:0000256" key="1">
    <source>
        <dbReference type="ARBA" id="ARBA00010617"/>
    </source>
</evidence>
<dbReference type="EMBL" id="JAVDYG010000001">
    <property type="protein sequence ID" value="MDR7362869.1"/>
    <property type="molecule type" value="Genomic_DNA"/>
</dbReference>
<gene>
    <name evidence="2" type="ORF">J2S63_002422</name>
</gene>
<dbReference type="PRINTS" id="PR00359">
    <property type="entry name" value="BP450"/>
</dbReference>
<dbReference type="InterPro" id="IPR001128">
    <property type="entry name" value="Cyt_P450"/>
</dbReference>
<proteinExistence type="inferred from homology"/>
<dbReference type="InterPro" id="IPR002397">
    <property type="entry name" value="Cyt_P450_B"/>
</dbReference>
<dbReference type="PANTHER" id="PTHR46696">
    <property type="entry name" value="P450, PUTATIVE (EUROFUNG)-RELATED"/>
    <property type="match status" value="1"/>
</dbReference>
<dbReference type="SUPFAM" id="SSF48264">
    <property type="entry name" value="Cytochrome P450"/>
    <property type="match status" value="1"/>
</dbReference>
<comment type="similarity">
    <text evidence="1">Belongs to the cytochrome P450 family.</text>
</comment>
<dbReference type="CDD" id="cd11033">
    <property type="entry name" value="CYP142-like"/>
    <property type="match status" value="1"/>
</dbReference>
<dbReference type="Proteomes" id="UP001183648">
    <property type="component" value="Unassembled WGS sequence"/>
</dbReference>
<keyword evidence="3" id="KW-1185">Reference proteome</keyword>
<dbReference type="PANTHER" id="PTHR46696:SF4">
    <property type="entry name" value="BIOTIN BIOSYNTHESIS CYTOCHROME P450"/>
    <property type="match status" value="1"/>
</dbReference>
<keyword evidence="2" id="KW-0560">Oxidoreductase</keyword>
<evidence type="ECO:0000313" key="3">
    <source>
        <dbReference type="Proteomes" id="UP001183648"/>
    </source>
</evidence>